<proteinExistence type="predicted"/>
<sequence>MSKTALNIHEAAQVLVQAAFSTHDAEVALAQAIEHGELHANVKRWASEQWAGKQLPGNIVPVETFIERTDLNAWLAAKGLGVRAD</sequence>
<protein>
    <submittedName>
        <fullName evidence="1">Uncharacterized protein</fullName>
    </submittedName>
</protein>
<dbReference type="RefSeq" id="WP_054622334.1">
    <property type="nucleotide sequence ID" value="NZ_CP022579.1"/>
</dbReference>
<dbReference type="Proteomes" id="UP000323671">
    <property type="component" value="Chromosome"/>
</dbReference>
<keyword evidence="2" id="KW-1185">Reference proteome</keyword>
<name>A0A5C1E724_9RHOO</name>
<dbReference type="AlphaFoldDB" id="A0A5C1E724"/>
<evidence type="ECO:0000313" key="2">
    <source>
        <dbReference type="Proteomes" id="UP000323671"/>
    </source>
</evidence>
<dbReference type="KEGG" id="otr:OTERR_10090"/>
<organism evidence="1 2">
    <name type="scientific">Oryzomicrobium terrae</name>
    <dbReference type="NCBI Taxonomy" id="1735038"/>
    <lineage>
        <taxon>Bacteria</taxon>
        <taxon>Pseudomonadati</taxon>
        <taxon>Pseudomonadota</taxon>
        <taxon>Betaproteobacteria</taxon>
        <taxon>Rhodocyclales</taxon>
        <taxon>Rhodocyclaceae</taxon>
        <taxon>Oryzomicrobium</taxon>
    </lineage>
</organism>
<accession>A0A5C1E724</accession>
<dbReference type="EMBL" id="CP022579">
    <property type="protein sequence ID" value="QEL64485.1"/>
    <property type="molecule type" value="Genomic_DNA"/>
</dbReference>
<reference evidence="1 2" key="1">
    <citation type="submission" date="2017-07" db="EMBL/GenBank/DDBJ databases">
        <title>Complete genome sequence of Oryzomicrobium terrae TPP412.</title>
        <authorList>
            <person name="Chiu L.-W."/>
            <person name="Lo K.-J."/>
            <person name="Tsai Y.-M."/>
            <person name="Lin S.-S."/>
            <person name="Kuo C.-H."/>
            <person name="Liu C.-T."/>
        </authorList>
    </citation>
    <scope>NUCLEOTIDE SEQUENCE [LARGE SCALE GENOMIC DNA]</scope>
    <source>
        <strain evidence="1 2">TPP412</strain>
    </source>
</reference>
<gene>
    <name evidence="1" type="ORF">OTERR_10090</name>
</gene>
<evidence type="ECO:0000313" key="1">
    <source>
        <dbReference type="EMBL" id="QEL64485.1"/>
    </source>
</evidence>